<sequence length="60" mass="6289">MILGACAGLHKGIKTIARMIKTHAGAFLVSSSLSSHRKVPHVPPPAAPLRLACFRSRGAT</sequence>
<evidence type="ECO:0000313" key="1">
    <source>
        <dbReference type="EMBL" id="PNQ88835.1"/>
    </source>
</evidence>
<gene>
    <name evidence="1" type="ORF">CCU68_30210</name>
</gene>
<evidence type="ECO:0000313" key="2">
    <source>
        <dbReference type="Proteomes" id="UP000236232"/>
    </source>
</evidence>
<protein>
    <submittedName>
        <fullName evidence="1">Uncharacterized protein</fullName>
    </submittedName>
</protein>
<keyword evidence="2" id="KW-1185">Reference proteome</keyword>
<organism evidence="1 2">
    <name type="scientific">Pseudomonas gingeri NCPPB 3146 = LMG 5327</name>
    <dbReference type="NCBI Taxonomy" id="707248"/>
    <lineage>
        <taxon>Bacteria</taxon>
        <taxon>Pseudomonadati</taxon>
        <taxon>Pseudomonadota</taxon>
        <taxon>Gammaproteobacteria</taxon>
        <taxon>Pseudomonadales</taxon>
        <taxon>Pseudomonadaceae</taxon>
        <taxon>Pseudomonas</taxon>
    </lineage>
</organism>
<dbReference type="EMBL" id="POWE01000170">
    <property type="protein sequence ID" value="PNQ88835.1"/>
    <property type="molecule type" value="Genomic_DNA"/>
</dbReference>
<proteinExistence type="predicted"/>
<reference evidence="1 2" key="1">
    <citation type="submission" date="2018-01" db="EMBL/GenBank/DDBJ databases">
        <title>Draft Genome Sequence of Pseudomonas gingeri NCPPB 3146 (LMG 5327), a White Line Reaction Producer.</title>
        <authorList>
            <person name="Rokni-Zadeh H."/>
            <person name="Bahrami T."/>
            <person name="Zarvandi S."/>
            <person name="Changi-Ashtiani M."/>
            <person name="De Mot R."/>
        </authorList>
    </citation>
    <scope>NUCLEOTIDE SEQUENCE [LARGE SCALE GENOMIC DNA]</scope>
    <source>
        <strain evidence="2">NCPPB 3146 \ LMG 5327</strain>
    </source>
</reference>
<dbReference type="Proteomes" id="UP000236232">
    <property type="component" value="Unassembled WGS sequence"/>
</dbReference>
<name>A0ABX4XUM5_9PSED</name>
<comment type="caution">
    <text evidence="1">The sequence shown here is derived from an EMBL/GenBank/DDBJ whole genome shotgun (WGS) entry which is preliminary data.</text>
</comment>
<accession>A0ABX4XUM5</accession>